<keyword evidence="3 12" id="KW-1003">Cell membrane</keyword>
<keyword evidence="10 12" id="KW-0482">Metalloprotease</keyword>
<dbReference type="GO" id="GO:0004222">
    <property type="term" value="F:metalloendopeptidase activity"/>
    <property type="evidence" value="ECO:0007669"/>
    <property type="project" value="UniProtKB-UniRule"/>
</dbReference>
<proteinExistence type="inferred from homology"/>
<evidence type="ECO:0000256" key="9">
    <source>
        <dbReference type="ARBA" id="ARBA00022989"/>
    </source>
</evidence>
<organism evidence="14 15">
    <name type="scientific">Candidatus Woesebacteria bacterium GW2011_GWA2_33_28</name>
    <dbReference type="NCBI Taxonomy" id="1618561"/>
    <lineage>
        <taxon>Bacteria</taxon>
        <taxon>Candidatus Woeseibacteriota</taxon>
    </lineage>
</organism>
<keyword evidence="9 12" id="KW-1133">Transmembrane helix</keyword>
<sequence>MKNIYEVQSANKIKSAIIAVLFFVFVAISTYFITSAIGIYNGYEASGLGFAGIALIISGISTFISYYYSDKIVLGISGARPATKQEDNLFTSVAENVCIGAGLPLPKLYIIEDSAPNAFATGRDYDHAVVCVTTGLIEKLTRTELEGVIAHELTHIKNYDVRLMSIVSVMVGLIALLGDFFLRSSFHGRRSSNSNEKSGLGAVVLVLGILFAILSPIISQLIQLAISRRREFMADAGSVAITRQPQGLITALEKISSDQEPLEAANKATAHLYIVSPFKMGIKGNVGRFANLFNTHPPISERIAILQKMS</sequence>
<evidence type="ECO:0000256" key="10">
    <source>
        <dbReference type="ARBA" id="ARBA00023049"/>
    </source>
</evidence>
<evidence type="ECO:0000256" key="7">
    <source>
        <dbReference type="ARBA" id="ARBA00022801"/>
    </source>
</evidence>
<feature type="transmembrane region" description="Helical" evidence="12">
    <location>
        <begin position="202"/>
        <end position="226"/>
    </location>
</feature>
<dbReference type="Pfam" id="PF01435">
    <property type="entry name" value="Peptidase_M48"/>
    <property type="match status" value="1"/>
</dbReference>
<evidence type="ECO:0000256" key="8">
    <source>
        <dbReference type="ARBA" id="ARBA00022833"/>
    </source>
</evidence>
<evidence type="ECO:0000256" key="4">
    <source>
        <dbReference type="ARBA" id="ARBA00022670"/>
    </source>
</evidence>
<dbReference type="GO" id="GO:0005886">
    <property type="term" value="C:plasma membrane"/>
    <property type="evidence" value="ECO:0007669"/>
    <property type="project" value="UniProtKB-SubCell"/>
</dbReference>
<keyword evidence="6 12" id="KW-0479">Metal-binding</keyword>
<dbReference type="GO" id="GO:0008270">
    <property type="term" value="F:zinc ion binding"/>
    <property type="evidence" value="ECO:0007669"/>
    <property type="project" value="UniProtKB-UniRule"/>
</dbReference>
<evidence type="ECO:0000256" key="3">
    <source>
        <dbReference type="ARBA" id="ARBA00022475"/>
    </source>
</evidence>
<keyword evidence="4 12" id="KW-0645">Protease</keyword>
<comment type="similarity">
    <text evidence="2 12">Belongs to the peptidase M48B family.</text>
</comment>
<evidence type="ECO:0000256" key="1">
    <source>
        <dbReference type="ARBA" id="ARBA00004651"/>
    </source>
</evidence>
<dbReference type="Proteomes" id="UP000033995">
    <property type="component" value="Unassembled WGS sequence"/>
</dbReference>
<reference evidence="14 15" key="1">
    <citation type="journal article" date="2015" name="Nature">
        <title>rRNA introns, odd ribosomes, and small enigmatic genomes across a large radiation of phyla.</title>
        <authorList>
            <person name="Brown C.T."/>
            <person name="Hug L.A."/>
            <person name="Thomas B.C."/>
            <person name="Sharon I."/>
            <person name="Castelle C.J."/>
            <person name="Singh A."/>
            <person name="Wilkins M.J."/>
            <person name="Williams K.H."/>
            <person name="Banfield J.F."/>
        </authorList>
    </citation>
    <scope>NUCLEOTIDE SEQUENCE [LARGE SCALE GENOMIC DNA]</scope>
</reference>
<feature type="transmembrane region" description="Helical" evidence="12">
    <location>
        <begin position="163"/>
        <end position="182"/>
    </location>
</feature>
<comment type="caution">
    <text evidence="14">The sequence shown here is derived from an EMBL/GenBank/DDBJ whole genome shotgun (WGS) entry which is preliminary data.</text>
</comment>
<gene>
    <name evidence="12" type="primary">htpX</name>
    <name evidence="14" type="ORF">UR38_C0006G0016</name>
</gene>
<feature type="binding site" evidence="12">
    <location>
        <position position="155"/>
    </location>
    <ligand>
        <name>Zn(2+)</name>
        <dbReference type="ChEBI" id="CHEBI:29105"/>
        <note>catalytic</note>
    </ligand>
</feature>
<dbReference type="EC" id="3.4.24.-" evidence="12"/>
<accession>A0A0F9ZRX9</accession>
<dbReference type="HAMAP" id="MF_00188">
    <property type="entry name" value="Pept_M48_protease_HtpX"/>
    <property type="match status" value="1"/>
</dbReference>
<evidence type="ECO:0000256" key="6">
    <source>
        <dbReference type="ARBA" id="ARBA00022723"/>
    </source>
</evidence>
<evidence type="ECO:0000259" key="13">
    <source>
        <dbReference type="Pfam" id="PF01435"/>
    </source>
</evidence>
<feature type="binding site" evidence="12">
    <location>
        <position position="151"/>
    </location>
    <ligand>
        <name>Zn(2+)</name>
        <dbReference type="ChEBI" id="CHEBI:29105"/>
        <note>catalytic</note>
    </ligand>
</feature>
<dbReference type="Gene3D" id="3.30.2010.10">
    <property type="entry name" value="Metalloproteases ('zincins'), catalytic domain"/>
    <property type="match status" value="1"/>
</dbReference>
<keyword evidence="8 12" id="KW-0862">Zinc</keyword>
<evidence type="ECO:0000256" key="11">
    <source>
        <dbReference type="ARBA" id="ARBA00023136"/>
    </source>
</evidence>
<evidence type="ECO:0000256" key="5">
    <source>
        <dbReference type="ARBA" id="ARBA00022692"/>
    </source>
</evidence>
<protein>
    <recommendedName>
        <fullName evidence="12">Protease HtpX homolog</fullName>
        <ecNumber evidence="12">3.4.24.-</ecNumber>
    </recommendedName>
</protein>
<dbReference type="CDD" id="cd07340">
    <property type="entry name" value="M48B_Htpx_like"/>
    <property type="match status" value="1"/>
</dbReference>
<feature type="binding site" evidence="12">
    <location>
        <position position="231"/>
    </location>
    <ligand>
        <name>Zn(2+)</name>
        <dbReference type="ChEBI" id="CHEBI:29105"/>
        <note>catalytic</note>
    </ligand>
</feature>
<comment type="subcellular location">
    <subcellularLocation>
        <location evidence="1 12">Cell membrane</location>
        <topology evidence="1 12">Multi-pass membrane protein</topology>
    </subcellularLocation>
</comment>
<dbReference type="InterPro" id="IPR050083">
    <property type="entry name" value="HtpX_protease"/>
</dbReference>
<keyword evidence="7 12" id="KW-0378">Hydrolase</keyword>
<feature type="domain" description="Peptidase M48" evidence="13">
    <location>
        <begin position="90"/>
        <end position="309"/>
    </location>
</feature>
<evidence type="ECO:0000313" key="14">
    <source>
        <dbReference type="EMBL" id="KKP47013.1"/>
    </source>
</evidence>
<dbReference type="GO" id="GO:0006508">
    <property type="term" value="P:proteolysis"/>
    <property type="evidence" value="ECO:0007669"/>
    <property type="project" value="UniProtKB-KW"/>
</dbReference>
<feature type="transmembrane region" description="Helical" evidence="12">
    <location>
        <begin position="46"/>
        <end position="68"/>
    </location>
</feature>
<feature type="transmembrane region" description="Helical" evidence="12">
    <location>
        <begin position="16"/>
        <end position="40"/>
    </location>
</feature>
<keyword evidence="11 12" id="KW-0472">Membrane</keyword>
<evidence type="ECO:0000313" key="15">
    <source>
        <dbReference type="Proteomes" id="UP000033995"/>
    </source>
</evidence>
<keyword evidence="5 12" id="KW-0812">Transmembrane</keyword>
<comment type="cofactor">
    <cofactor evidence="12">
        <name>Zn(2+)</name>
        <dbReference type="ChEBI" id="CHEBI:29105"/>
    </cofactor>
    <text evidence="12">Binds 1 zinc ion per subunit.</text>
</comment>
<evidence type="ECO:0000256" key="2">
    <source>
        <dbReference type="ARBA" id="ARBA00009779"/>
    </source>
</evidence>
<dbReference type="PANTHER" id="PTHR43221">
    <property type="entry name" value="PROTEASE HTPX"/>
    <property type="match status" value="1"/>
</dbReference>
<name>A0A0F9ZRX9_9BACT</name>
<dbReference type="InterPro" id="IPR001915">
    <property type="entry name" value="Peptidase_M48"/>
</dbReference>
<feature type="active site" evidence="12">
    <location>
        <position position="152"/>
    </location>
</feature>
<dbReference type="InterPro" id="IPR022919">
    <property type="entry name" value="Pept_M48_protease_HtpX"/>
</dbReference>
<evidence type="ECO:0000256" key="12">
    <source>
        <dbReference type="HAMAP-Rule" id="MF_00188"/>
    </source>
</evidence>
<dbReference type="EMBL" id="LBOZ01000006">
    <property type="protein sequence ID" value="KKP47013.1"/>
    <property type="molecule type" value="Genomic_DNA"/>
</dbReference>
<dbReference type="AlphaFoldDB" id="A0A0F9ZRX9"/>
<dbReference type="PANTHER" id="PTHR43221:SF1">
    <property type="entry name" value="PROTEASE HTPX"/>
    <property type="match status" value="1"/>
</dbReference>